<evidence type="ECO:0000313" key="4">
    <source>
        <dbReference type="Proteomes" id="UP000034727"/>
    </source>
</evidence>
<protein>
    <recommendedName>
        <fullName evidence="2">Thioredoxin domain-containing protein</fullName>
    </recommendedName>
</protein>
<evidence type="ECO:0000313" key="3">
    <source>
        <dbReference type="EMBL" id="KKU15899.1"/>
    </source>
</evidence>
<sequence length="126" mass="13816">MNKKIIIWSAITAAIIILAVAIVYPGINTSGASMELENLAKCLADKNVVMYGAEWCSHCQNQKRMFDGAFKYVPYVECPDNVELCVGKGVEVIPTWIFPDGKRHTGELTAEMLAKEAGCEFQTAGK</sequence>
<dbReference type="EMBL" id="LCLJ01000001">
    <property type="protein sequence ID" value="KKU15899.1"/>
    <property type="molecule type" value="Genomic_DNA"/>
</dbReference>
<name>A0A0G1N5T1_9BACT</name>
<dbReference type="SUPFAM" id="SSF52833">
    <property type="entry name" value="Thioredoxin-like"/>
    <property type="match status" value="1"/>
</dbReference>
<keyword evidence="1" id="KW-1133">Transmembrane helix</keyword>
<dbReference type="InterPro" id="IPR013766">
    <property type="entry name" value="Thioredoxin_domain"/>
</dbReference>
<dbReference type="PANTHER" id="PTHR34573">
    <property type="entry name" value="VKC DOMAIN-CONTAINING PROTEIN"/>
    <property type="match status" value="1"/>
</dbReference>
<dbReference type="AlphaFoldDB" id="A0A0G1N5T1"/>
<accession>A0A0G1N5T1</accession>
<gene>
    <name evidence="3" type="ORF">UX22_C0001G0041</name>
</gene>
<dbReference type="Gene3D" id="3.40.30.10">
    <property type="entry name" value="Glutaredoxin"/>
    <property type="match status" value="1"/>
</dbReference>
<evidence type="ECO:0000256" key="1">
    <source>
        <dbReference type="SAM" id="Phobius"/>
    </source>
</evidence>
<dbReference type="Proteomes" id="UP000034727">
    <property type="component" value="Unassembled WGS sequence"/>
</dbReference>
<evidence type="ECO:0000259" key="2">
    <source>
        <dbReference type="Pfam" id="PF00085"/>
    </source>
</evidence>
<dbReference type="Pfam" id="PF00085">
    <property type="entry name" value="Thioredoxin"/>
    <property type="match status" value="1"/>
</dbReference>
<keyword evidence="1" id="KW-0472">Membrane</keyword>
<feature type="domain" description="Thioredoxin" evidence="2">
    <location>
        <begin position="45"/>
        <end position="105"/>
    </location>
</feature>
<reference evidence="3 4" key="1">
    <citation type="journal article" date="2015" name="Nature">
        <title>rRNA introns, odd ribosomes, and small enigmatic genomes across a large radiation of phyla.</title>
        <authorList>
            <person name="Brown C.T."/>
            <person name="Hug L.A."/>
            <person name="Thomas B.C."/>
            <person name="Sharon I."/>
            <person name="Castelle C.J."/>
            <person name="Singh A."/>
            <person name="Wilkins M.J."/>
            <person name="Williams K.H."/>
            <person name="Banfield J.F."/>
        </authorList>
    </citation>
    <scope>NUCLEOTIDE SEQUENCE [LARGE SCALE GENOMIC DNA]</scope>
</reference>
<keyword evidence="1" id="KW-0812">Transmembrane</keyword>
<dbReference type="InterPro" id="IPR036249">
    <property type="entry name" value="Thioredoxin-like_sf"/>
</dbReference>
<proteinExistence type="predicted"/>
<organism evidence="3 4">
    <name type="scientific">Candidatus Jorgensenbacteria bacterium GW2011_GWA2_45_9</name>
    <dbReference type="NCBI Taxonomy" id="1618663"/>
    <lineage>
        <taxon>Bacteria</taxon>
        <taxon>Candidatus Joergenseniibacteriota</taxon>
    </lineage>
</organism>
<feature type="transmembrane region" description="Helical" evidence="1">
    <location>
        <begin position="6"/>
        <end position="27"/>
    </location>
</feature>
<dbReference type="CDD" id="cd02947">
    <property type="entry name" value="TRX_family"/>
    <property type="match status" value="1"/>
</dbReference>
<comment type="caution">
    <text evidence="3">The sequence shown here is derived from an EMBL/GenBank/DDBJ whole genome shotgun (WGS) entry which is preliminary data.</text>
</comment>
<dbReference type="PANTHER" id="PTHR34573:SF1">
    <property type="entry name" value="VITAMIN K EPOXIDE REDUCTASE DOMAIN-CONTAINING PROTEIN"/>
    <property type="match status" value="1"/>
</dbReference>